<reference evidence="2" key="1">
    <citation type="submission" date="2022-07" db="EMBL/GenBank/DDBJ databases">
        <authorList>
            <person name="Macas J."/>
            <person name="Novak P."/>
            <person name="Neumann P."/>
        </authorList>
    </citation>
    <scope>NUCLEOTIDE SEQUENCE</scope>
</reference>
<evidence type="ECO:0000313" key="2">
    <source>
        <dbReference type="EMBL" id="CAH9078031.1"/>
    </source>
</evidence>
<organism evidence="2 3">
    <name type="scientific">Cuscuta europaea</name>
    <name type="common">European dodder</name>
    <dbReference type="NCBI Taxonomy" id="41803"/>
    <lineage>
        <taxon>Eukaryota</taxon>
        <taxon>Viridiplantae</taxon>
        <taxon>Streptophyta</taxon>
        <taxon>Embryophyta</taxon>
        <taxon>Tracheophyta</taxon>
        <taxon>Spermatophyta</taxon>
        <taxon>Magnoliopsida</taxon>
        <taxon>eudicotyledons</taxon>
        <taxon>Gunneridae</taxon>
        <taxon>Pentapetalae</taxon>
        <taxon>asterids</taxon>
        <taxon>lamiids</taxon>
        <taxon>Solanales</taxon>
        <taxon>Convolvulaceae</taxon>
        <taxon>Cuscuteae</taxon>
        <taxon>Cuscuta</taxon>
        <taxon>Cuscuta subgen. Cuscuta</taxon>
    </lineage>
</organism>
<comment type="caution">
    <text evidence="2">The sequence shown here is derived from an EMBL/GenBank/DDBJ whole genome shotgun (WGS) entry which is preliminary data.</text>
</comment>
<evidence type="ECO:0000256" key="1">
    <source>
        <dbReference type="SAM" id="Phobius"/>
    </source>
</evidence>
<dbReference type="AlphaFoldDB" id="A0A9P0YWM5"/>
<dbReference type="EMBL" id="CAMAPE010000010">
    <property type="protein sequence ID" value="CAH9078031.1"/>
    <property type="molecule type" value="Genomic_DNA"/>
</dbReference>
<evidence type="ECO:0000313" key="3">
    <source>
        <dbReference type="Proteomes" id="UP001152484"/>
    </source>
</evidence>
<keyword evidence="1" id="KW-0472">Membrane</keyword>
<sequence>MKLGKRNKNGWADIIKICSGVQMSRFESELTYARTRAQNYSKCSRLTPKLRLLIANLAFVLIVLLKNSIATTMKLPPCASNNHEASSMCKNDKGIFLKVSSCLIPPSSHLHST</sequence>
<dbReference type="Proteomes" id="UP001152484">
    <property type="component" value="Unassembled WGS sequence"/>
</dbReference>
<proteinExistence type="predicted"/>
<keyword evidence="1" id="KW-1133">Transmembrane helix</keyword>
<name>A0A9P0YWM5_CUSEU</name>
<gene>
    <name evidence="2" type="ORF">CEURO_LOCUS6545</name>
</gene>
<keyword evidence="3" id="KW-1185">Reference proteome</keyword>
<protein>
    <submittedName>
        <fullName evidence="2">Uncharacterized protein</fullName>
    </submittedName>
</protein>
<feature type="transmembrane region" description="Helical" evidence="1">
    <location>
        <begin position="50"/>
        <end position="69"/>
    </location>
</feature>
<keyword evidence="1" id="KW-0812">Transmembrane</keyword>
<accession>A0A9P0YWM5</accession>